<dbReference type="STRING" id="438753.AZC_0389"/>
<dbReference type="InterPro" id="IPR014284">
    <property type="entry name" value="RNA_pol_sigma-70_dom"/>
</dbReference>
<dbReference type="InterPro" id="IPR013249">
    <property type="entry name" value="RNA_pol_sigma70_r4_t2"/>
</dbReference>
<comment type="subunit">
    <text evidence="1">Interacts transiently with the RNA polymerase catalytic core formed by RpoA, RpoB, RpoC and RpoZ (2 alpha, 1 beta, 1 beta' and 1 omega subunit) to form the RNA polymerase holoenzyme that can initiate transcription.</text>
</comment>
<dbReference type="NCBIfam" id="NF007214">
    <property type="entry name" value="PRK09636.1"/>
    <property type="match status" value="1"/>
</dbReference>
<dbReference type="PANTHER" id="PTHR30173">
    <property type="entry name" value="SIGMA 19 FACTOR"/>
    <property type="match status" value="1"/>
</dbReference>
<sequence>MPQPDGATAIFEAQRPRLLRLAYRMLGSLSEAEDVVQDAWLRWQRADHSAIAAPPAFLSRVVTRLCLDVMKSARRTRETYVGPWLPEPLVDGLSLPEPVPDADDLTLTLMLALERLSPLERAAFLLHDVFGVPLNEVAATLEREPTAVRQLAARARGHVREARPRYKVEEEEGARIAQAFFTASRSGDVTALGSLLAETATLRSDGGGKVLAFRNPIIGSARILRLYARLAVKDTDHGALLRPLVIDGLPGFLSRERGGLMQTTAFAIADGRITDIFITRNPDKLARLLSALGEAPAAGA</sequence>
<evidence type="ECO:0000256" key="1">
    <source>
        <dbReference type="ARBA" id="ARBA00011344"/>
    </source>
</evidence>
<dbReference type="KEGG" id="azc:AZC_0389"/>
<dbReference type="InterPro" id="IPR013324">
    <property type="entry name" value="RNA_pol_sigma_r3/r4-like"/>
</dbReference>
<dbReference type="InterPro" id="IPR007627">
    <property type="entry name" value="RNA_pol_sigma70_r2"/>
</dbReference>
<gene>
    <name evidence="4" type="ordered locus">AZC_0389</name>
</gene>
<keyword evidence="5" id="KW-1185">Reference proteome</keyword>
<dbReference type="SUPFAM" id="SSF54427">
    <property type="entry name" value="NTF2-like"/>
    <property type="match status" value="1"/>
</dbReference>
<dbReference type="GO" id="GO:0016987">
    <property type="term" value="F:sigma factor activity"/>
    <property type="evidence" value="ECO:0007669"/>
    <property type="project" value="InterPro"/>
</dbReference>
<dbReference type="Proteomes" id="UP000000270">
    <property type="component" value="Chromosome"/>
</dbReference>
<reference evidence="4 5" key="1">
    <citation type="journal article" date="2007" name="Appl. Environ. Microbiol.">
        <title>Rhizobial factors required for stem nodule maturation and maintenance in Sesbania rostrata-Azorhizobium caulinodans ORS571 symbiosis.</title>
        <authorList>
            <person name="Suzuki S."/>
            <person name="Aono T."/>
            <person name="Lee KB."/>
            <person name="Suzuki T."/>
            <person name="Liu CT."/>
            <person name="Miwa H."/>
            <person name="Wakao S."/>
            <person name="Iki T."/>
            <person name="Oyaizu H."/>
        </authorList>
    </citation>
    <scope>NUCLEOTIDE SEQUENCE [LARGE SCALE GENOMIC DNA]</scope>
    <source>
        <strain evidence="5">ATCC 43989 / DSM 5975 / JCM 20966 / LMG 6465 / NBRC 14845 / NCIMB 13405 / ORS 571</strain>
    </source>
</reference>
<evidence type="ECO:0000259" key="3">
    <source>
        <dbReference type="Pfam" id="PF08281"/>
    </source>
</evidence>
<reference evidence="4 5" key="4">
    <citation type="journal article" date="2009" name="Appl. Environ. Microbiol.">
        <title>Comparative genome-wide transcriptional profiling of Azorhizobium caulinodans ORS571 grown under free-living and symbiotic conditions.</title>
        <authorList>
            <person name="Tsukada S."/>
            <person name="Aono T."/>
            <person name="Akiba N."/>
            <person name="Lee KB."/>
            <person name="Liu CT."/>
            <person name="Toyazaki H."/>
            <person name="Oyaizu H."/>
        </authorList>
    </citation>
    <scope>NUCLEOTIDE SEQUENCE [LARGE SCALE GENOMIC DNA]</scope>
    <source>
        <strain evidence="5">ATCC 43989 / DSM 5975 / JCM 20966 / LMG 6465 / NBRC 14845 / NCIMB 13405 / ORS 571</strain>
    </source>
</reference>
<feature type="domain" description="RNA polymerase sigma factor 70 region 4 type 2" evidence="3">
    <location>
        <begin position="109"/>
        <end position="158"/>
    </location>
</feature>
<organism evidence="4 5">
    <name type="scientific">Azorhizobium caulinodans (strain ATCC 43989 / DSM 5975 / JCM 20966 / LMG 6465 / NBRC 14845 / NCIMB 13405 / ORS 571)</name>
    <dbReference type="NCBI Taxonomy" id="438753"/>
    <lineage>
        <taxon>Bacteria</taxon>
        <taxon>Pseudomonadati</taxon>
        <taxon>Pseudomonadota</taxon>
        <taxon>Alphaproteobacteria</taxon>
        <taxon>Hyphomicrobiales</taxon>
        <taxon>Xanthobacteraceae</taxon>
        <taxon>Azorhizobium</taxon>
    </lineage>
</organism>
<dbReference type="Gene3D" id="1.10.1740.10">
    <property type="match status" value="1"/>
</dbReference>
<reference evidence="5" key="2">
    <citation type="submission" date="2007-04" db="EMBL/GenBank/DDBJ databases">
        <title>Complete genome sequence of the nitrogen-fixing bacterium Azorhizobium caulinodans ORS571.</title>
        <authorList>
            <person name="Lee K.B."/>
            <person name="Backer P.D."/>
            <person name="Aono T."/>
            <person name="Liu C.T."/>
            <person name="Suzuki S."/>
            <person name="Suzuki T."/>
            <person name="Kaneko T."/>
            <person name="Yamada M."/>
            <person name="Tabata S."/>
            <person name="Kupfer D.M."/>
            <person name="Najar F.Z."/>
            <person name="Wiley G.B."/>
            <person name="Roe B."/>
            <person name="Binnewies T."/>
            <person name="Ussery D."/>
            <person name="Vereecke D."/>
            <person name="Gevers D."/>
            <person name="Holsters M."/>
            <person name="Oyaizu H."/>
        </authorList>
    </citation>
    <scope>NUCLEOTIDE SEQUENCE [LARGE SCALE GENOMIC DNA]</scope>
    <source>
        <strain evidence="5">ATCC 43989 / DSM 5975 / JCM 20966 / LMG 6465 / NBRC 14845 / NCIMB 13405 / ORS 571</strain>
    </source>
</reference>
<proteinExistence type="predicted"/>
<dbReference type="EMBL" id="AP009384">
    <property type="protein sequence ID" value="BAF86387.1"/>
    <property type="molecule type" value="Genomic_DNA"/>
</dbReference>
<dbReference type="InterPro" id="IPR013325">
    <property type="entry name" value="RNA_pol_sigma_r2"/>
</dbReference>
<dbReference type="eggNOG" id="COG1595">
    <property type="taxonomic scope" value="Bacteria"/>
</dbReference>
<reference evidence="4 5" key="5">
    <citation type="journal article" date="2010" name="Appl. Environ. Microbiol.">
        <title>phrR-like gene praR of Azorhizobium caulinodans ORS571 is essential for symbiosis with Sesbania rostrata and is involved in expression of reb genes.</title>
        <authorList>
            <person name="Akiba N."/>
            <person name="Aono T."/>
            <person name="Toyazaki H."/>
            <person name="Sato S."/>
            <person name="Oyaizu H."/>
        </authorList>
    </citation>
    <scope>NUCLEOTIDE SEQUENCE [LARGE SCALE GENOMIC DNA]</scope>
    <source>
        <strain evidence="5">ATCC 43989 / DSM 5975 / JCM 20966 / LMG 6465 / NBRC 14845 / NCIMB 13405 / ORS 571</strain>
    </source>
</reference>
<dbReference type="PANTHER" id="PTHR30173:SF43">
    <property type="entry name" value="ECF RNA POLYMERASE SIGMA FACTOR SIGI-RELATED"/>
    <property type="match status" value="1"/>
</dbReference>
<evidence type="ECO:0000313" key="4">
    <source>
        <dbReference type="EMBL" id="BAF86387.1"/>
    </source>
</evidence>
<dbReference type="Pfam" id="PF08281">
    <property type="entry name" value="Sigma70_r4_2"/>
    <property type="match status" value="1"/>
</dbReference>
<protein>
    <submittedName>
        <fullName evidence="4">RNA polymerase ECF-type sigma factor</fullName>
    </submittedName>
</protein>
<dbReference type="SUPFAM" id="SSF88659">
    <property type="entry name" value="Sigma3 and sigma4 domains of RNA polymerase sigma factors"/>
    <property type="match status" value="1"/>
</dbReference>
<dbReference type="SUPFAM" id="SSF88946">
    <property type="entry name" value="Sigma2 domain of RNA polymerase sigma factors"/>
    <property type="match status" value="1"/>
</dbReference>
<dbReference type="NCBIfam" id="TIGR02937">
    <property type="entry name" value="sigma70-ECF"/>
    <property type="match status" value="1"/>
</dbReference>
<dbReference type="InterPro" id="IPR036388">
    <property type="entry name" value="WH-like_DNA-bd_sf"/>
</dbReference>
<evidence type="ECO:0000313" key="5">
    <source>
        <dbReference type="Proteomes" id="UP000000270"/>
    </source>
</evidence>
<dbReference type="AlphaFoldDB" id="A8IK20"/>
<dbReference type="GO" id="GO:0006352">
    <property type="term" value="P:DNA-templated transcription initiation"/>
    <property type="evidence" value="ECO:0007669"/>
    <property type="project" value="InterPro"/>
</dbReference>
<dbReference type="Pfam" id="PF04542">
    <property type="entry name" value="Sigma70_r2"/>
    <property type="match status" value="1"/>
</dbReference>
<dbReference type="InterPro" id="IPR052704">
    <property type="entry name" value="ECF_Sigma-70_Domain"/>
</dbReference>
<feature type="domain" description="RNA polymerase sigma-70 region 2" evidence="2">
    <location>
        <begin position="11"/>
        <end position="76"/>
    </location>
</feature>
<dbReference type="RefSeq" id="WP_012168920.1">
    <property type="nucleotide sequence ID" value="NC_009937.1"/>
</dbReference>
<dbReference type="HOGENOM" id="CLU_047691_22_0_5"/>
<evidence type="ECO:0000259" key="2">
    <source>
        <dbReference type="Pfam" id="PF04542"/>
    </source>
</evidence>
<dbReference type="InterPro" id="IPR032710">
    <property type="entry name" value="NTF2-like_dom_sf"/>
</dbReference>
<dbReference type="Gene3D" id="1.10.10.10">
    <property type="entry name" value="Winged helix-like DNA-binding domain superfamily/Winged helix DNA-binding domain"/>
    <property type="match status" value="1"/>
</dbReference>
<name>A8IK20_AZOC5</name>
<reference evidence="4 5" key="6">
    <citation type="journal article" date="2011" name="Appl. Environ. Microbiol.">
        <title>Involvement of the azorhizobial chromosome partition gene (parA) in the onset of bacteroid differentiation during Sesbania rostrata stem nodule development.</title>
        <authorList>
            <person name="Liu CT."/>
            <person name="Lee KB."/>
            <person name="Wang YS."/>
            <person name="Peng MH."/>
            <person name="Lee KT."/>
            <person name="Suzuki S."/>
            <person name="Suzuki T."/>
            <person name="Oyaizu H."/>
        </authorList>
    </citation>
    <scope>NUCLEOTIDE SEQUENCE [LARGE SCALE GENOMIC DNA]</scope>
    <source>
        <strain evidence="5">ATCC 43989 / DSM 5975 / JCM 20966 / LMG 6465 / NBRC 14845 / NCIMB 13405 / ORS 571</strain>
    </source>
</reference>
<reference evidence="4 5" key="3">
    <citation type="journal article" date="2008" name="BMC Genomics">
        <title>The genome of the versatile nitrogen fixer Azorhizobium caulinodans ORS571.</title>
        <authorList>
            <person name="Lee KB."/>
            <person name="Backer P.D."/>
            <person name="Aono T."/>
            <person name="Liu CT."/>
            <person name="Suzuki S."/>
            <person name="Suzuki T."/>
            <person name="Kaneko T."/>
            <person name="Yamada M."/>
            <person name="Tabata S."/>
            <person name="Kupfer D.M."/>
            <person name="Najar F.Z."/>
            <person name="Wiley G.B."/>
            <person name="Roe B."/>
            <person name="Binnewies T.T."/>
            <person name="Ussery D.W."/>
            <person name="D'Haeze W."/>
            <person name="Herder J.D."/>
            <person name="Gevers D."/>
            <person name="Vereecke D."/>
            <person name="Holsters M."/>
            <person name="Oyaizu H."/>
        </authorList>
    </citation>
    <scope>NUCLEOTIDE SEQUENCE [LARGE SCALE GENOMIC DNA]</scope>
    <source>
        <strain evidence="5">ATCC 43989 / DSM 5975 / JCM 20966 / LMG 6465 / NBRC 14845 / NCIMB 13405 / ORS 571</strain>
    </source>
</reference>
<accession>A8IK20</accession>
<dbReference type="GO" id="GO:0003677">
    <property type="term" value="F:DNA binding"/>
    <property type="evidence" value="ECO:0007669"/>
    <property type="project" value="InterPro"/>
</dbReference>